<feature type="transmembrane region" description="Helical" evidence="1">
    <location>
        <begin position="145"/>
        <end position="162"/>
    </location>
</feature>
<sequence length="503" mass="52621">MDLISNLSLGFGVAFTPINLLYCFIGCLLGTLIGVLPGVGPVATIAMLLPATYALPPVSALIMLAGIYYGAQYGGSTTAILVNLPGESSSVVTVIDGYQMARQGRAGPALAAAGLGSFFAGCVGTLILAGFAAPLTEVAFKFGPAEYFSLMVLGLIGAVVLASGSLVKAIAMIVLGLLLGLVGTDVNSGVARFSFDIPELTDGIGFITLAMGVFGYGEIISNLGKSDEHREVFTSKVHGLMPTKEDFKRMLPAVLRGTALGSALGILPGGGALLSAFAAYTVEKKTKLHPGEVPFGKGNIRGVAAPESANNAGSQTSFIPLLTLGIPPNAVMALMVGAMTIHNIQPGPQVMTSNPQLFWGLIASMWLGNAMLVILNLPLIGMWIKLLTVPYRWLFPSIVLFCAIGVYSTNNNVFDIWMVAIFGVVGYMFIKLGCEPAPLLLGFILGPMMEENLRRALLLSRGDWSVLVTRPLSAGLLAAAALLVIIVALPAVKSKREEAFVED</sequence>
<gene>
    <name evidence="3" type="ORF">JI746_17795</name>
</gene>
<keyword evidence="1" id="KW-0472">Membrane</keyword>
<keyword evidence="4" id="KW-1185">Reference proteome</keyword>
<feature type="transmembrane region" description="Helical" evidence="1">
    <location>
        <begin position="414"/>
        <end position="430"/>
    </location>
</feature>
<feature type="transmembrane region" description="Helical" evidence="1">
    <location>
        <begin position="472"/>
        <end position="492"/>
    </location>
</feature>
<feature type="domain" description="DUF112" evidence="2">
    <location>
        <begin position="20"/>
        <end position="441"/>
    </location>
</feature>
<dbReference type="InterPro" id="IPR002823">
    <property type="entry name" value="DUF112_TM"/>
</dbReference>
<reference evidence="3 4" key="1">
    <citation type="journal article" date="2017" name="Int. J. Syst. Evol. Microbiol.">
        <title>Ramlibacter alkalitolerans sp. nov., alkali-tolerant bacterium isolated from soil of ginseng.</title>
        <authorList>
            <person name="Lee D.H."/>
            <person name="Cha C.J."/>
        </authorList>
    </citation>
    <scope>NUCLEOTIDE SEQUENCE [LARGE SCALE GENOMIC DNA]</scope>
    <source>
        <strain evidence="3 4">KACC 19305</strain>
    </source>
</reference>
<comment type="caution">
    <text evidence="3">The sequence shown here is derived from an EMBL/GenBank/DDBJ whole genome shotgun (WGS) entry which is preliminary data.</text>
</comment>
<organism evidence="3 4">
    <name type="scientific">Ramlibacter alkalitolerans</name>
    <dbReference type="NCBI Taxonomy" id="2039631"/>
    <lineage>
        <taxon>Bacteria</taxon>
        <taxon>Pseudomonadati</taxon>
        <taxon>Pseudomonadota</taxon>
        <taxon>Betaproteobacteria</taxon>
        <taxon>Burkholderiales</taxon>
        <taxon>Comamonadaceae</taxon>
        <taxon>Ramlibacter</taxon>
    </lineage>
</organism>
<dbReference type="Proteomes" id="UP000622707">
    <property type="component" value="Unassembled WGS sequence"/>
</dbReference>
<protein>
    <submittedName>
        <fullName evidence="3">Tripartite tricarboxylate transporter permease</fullName>
    </submittedName>
</protein>
<dbReference type="PANTHER" id="PTHR35342:SF5">
    <property type="entry name" value="TRICARBOXYLIC TRANSPORT PROTEIN"/>
    <property type="match status" value="1"/>
</dbReference>
<evidence type="ECO:0000313" key="4">
    <source>
        <dbReference type="Proteomes" id="UP000622707"/>
    </source>
</evidence>
<feature type="transmembrane region" description="Helical" evidence="1">
    <location>
        <begin position="7"/>
        <end position="33"/>
    </location>
</feature>
<accession>A0ABS1JRV4</accession>
<dbReference type="PANTHER" id="PTHR35342">
    <property type="entry name" value="TRICARBOXYLIC TRANSPORT PROTEIN"/>
    <property type="match status" value="1"/>
</dbReference>
<dbReference type="Pfam" id="PF01970">
    <property type="entry name" value="TctA"/>
    <property type="match status" value="1"/>
</dbReference>
<evidence type="ECO:0000256" key="1">
    <source>
        <dbReference type="SAM" id="Phobius"/>
    </source>
</evidence>
<feature type="transmembrane region" description="Helical" evidence="1">
    <location>
        <begin position="390"/>
        <end position="407"/>
    </location>
</feature>
<feature type="transmembrane region" description="Helical" evidence="1">
    <location>
        <begin position="357"/>
        <end position="384"/>
    </location>
</feature>
<evidence type="ECO:0000313" key="3">
    <source>
        <dbReference type="EMBL" id="MBL0426972.1"/>
    </source>
</evidence>
<feature type="transmembrane region" description="Helical" evidence="1">
    <location>
        <begin position="169"/>
        <end position="191"/>
    </location>
</feature>
<proteinExistence type="predicted"/>
<dbReference type="RefSeq" id="WP_201691405.1">
    <property type="nucleotide sequence ID" value="NZ_JAEQND010000009.1"/>
</dbReference>
<feature type="transmembrane region" description="Helical" evidence="1">
    <location>
        <begin position="258"/>
        <end position="280"/>
    </location>
</feature>
<evidence type="ECO:0000259" key="2">
    <source>
        <dbReference type="Pfam" id="PF01970"/>
    </source>
</evidence>
<feature type="transmembrane region" description="Helical" evidence="1">
    <location>
        <begin position="203"/>
        <end position="220"/>
    </location>
</feature>
<feature type="transmembrane region" description="Helical" evidence="1">
    <location>
        <begin position="53"/>
        <end position="71"/>
    </location>
</feature>
<feature type="transmembrane region" description="Helical" evidence="1">
    <location>
        <begin position="109"/>
        <end position="133"/>
    </location>
</feature>
<keyword evidence="1" id="KW-1133">Transmembrane helix</keyword>
<keyword evidence="1" id="KW-0812">Transmembrane</keyword>
<dbReference type="EMBL" id="JAEQND010000009">
    <property type="protein sequence ID" value="MBL0426972.1"/>
    <property type="molecule type" value="Genomic_DNA"/>
</dbReference>
<feature type="transmembrane region" description="Helical" evidence="1">
    <location>
        <begin position="318"/>
        <end position="336"/>
    </location>
</feature>
<name>A0ABS1JRV4_9BURK</name>